<dbReference type="GO" id="GO:0046943">
    <property type="term" value="F:carboxylic acid transmembrane transporter activity"/>
    <property type="evidence" value="ECO:0007669"/>
    <property type="project" value="TreeGrafter"/>
</dbReference>
<feature type="transmembrane region" description="Helical" evidence="5">
    <location>
        <begin position="326"/>
        <end position="344"/>
    </location>
</feature>
<comment type="subcellular location">
    <subcellularLocation>
        <location evidence="1">Membrane</location>
        <topology evidence="1">Multi-pass membrane protein</topology>
    </subcellularLocation>
</comment>
<name>A0A842HWB6_9SPHN</name>
<organism evidence="7 8">
    <name type="scientific">Parasphingopyxis marina</name>
    <dbReference type="NCBI Taxonomy" id="2761622"/>
    <lineage>
        <taxon>Bacteria</taxon>
        <taxon>Pseudomonadati</taxon>
        <taxon>Pseudomonadota</taxon>
        <taxon>Alphaproteobacteria</taxon>
        <taxon>Sphingomonadales</taxon>
        <taxon>Sphingomonadaceae</taxon>
        <taxon>Parasphingopyxis</taxon>
    </lineage>
</organism>
<dbReference type="PANTHER" id="PTHR23508:SF10">
    <property type="entry name" value="CARBOXYLIC ACID TRANSPORTER PROTEIN HOMOLOG"/>
    <property type="match status" value="1"/>
</dbReference>
<protein>
    <submittedName>
        <fullName evidence="7">MFS transporter</fullName>
    </submittedName>
</protein>
<dbReference type="Pfam" id="PF07690">
    <property type="entry name" value="MFS_1"/>
    <property type="match status" value="1"/>
</dbReference>
<feature type="transmembrane region" description="Helical" evidence="5">
    <location>
        <begin position="92"/>
        <end position="111"/>
    </location>
</feature>
<dbReference type="InterPro" id="IPR020846">
    <property type="entry name" value="MFS_dom"/>
</dbReference>
<dbReference type="PANTHER" id="PTHR23508">
    <property type="entry name" value="CARBOXYLIC ACID TRANSPORTER PROTEIN HOMOLOG"/>
    <property type="match status" value="1"/>
</dbReference>
<evidence type="ECO:0000313" key="7">
    <source>
        <dbReference type="EMBL" id="MBC2776651.1"/>
    </source>
</evidence>
<evidence type="ECO:0000256" key="2">
    <source>
        <dbReference type="ARBA" id="ARBA00022692"/>
    </source>
</evidence>
<evidence type="ECO:0000256" key="4">
    <source>
        <dbReference type="ARBA" id="ARBA00023136"/>
    </source>
</evidence>
<feature type="transmembrane region" description="Helical" evidence="5">
    <location>
        <begin position="261"/>
        <end position="281"/>
    </location>
</feature>
<keyword evidence="3 5" id="KW-1133">Transmembrane helix</keyword>
<proteinExistence type="predicted"/>
<feature type="transmembrane region" description="Helical" evidence="5">
    <location>
        <begin position="385"/>
        <end position="410"/>
    </location>
</feature>
<reference evidence="7 8" key="1">
    <citation type="submission" date="2020-08" db="EMBL/GenBank/DDBJ databases">
        <title>Draft genome sequence of Parasphingopyxis sp. GrpM-11.</title>
        <authorList>
            <person name="Oh J."/>
            <person name="Roh D.-H."/>
        </authorList>
    </citation>
    <scope>NUCLEOTIDE SEQUENCE [LARGE SCALE GENOMIC DNA]</scope>
    <source>
        <strain evidence="7 8">GrpM-11</strain>
    </source>
</reference>
<keyword evidence="2 5" id="KW-0812">Transmembrane</keyword>
<dbReference type="SUPFAM" id="SSF103473">
    <property type="entry name" value="MFS general substrate transporter"/>
    <property type="match status" value="1"/>
</dbReference>
<feature type="transmembrane region" description="Helical" evidence="5">
    <location>
        <begin position="25"/>
        <end position="52"/>
    </location>
</feature>
<feature type="transmembrane region" description="Helical" evidence="5">
    <location>
        <begin position="301"/>
        <end position="319"/>
    </location>
</feature>
<comment type="caution">
    <text evidence="7">The sequence shown here is derived from an EMBL/GenBank/DDBJ whole genome shotgun (WGS) entry which is preliminary data.</text>
</comment>
<dbReference type="Gene3D" id="1.20.1250.20">
    <property type="entry name" value="MFS general substrate transporter like domains"/>
    <property type="match status" value="1"/>
</dbReference>
<feature type="transmembrane region" description="Helical" evidence="5">
    <location>
        <begin position="350"/>
        <end position="373"/>
    </location>
</feature>
<evidence type="ECO:0000259" key="6">
    <source>
        <dbReference type="PROSITE" id="PS50850"/>
    </source>
</evidence>
<dbReference type="AlphaFoldDB" id="A0A842HWB6"/>
<feature type="transmembrane region" description="Helical" evidence="5">
    <location>
        <begin position="117"/>
        <end position="138"/>
    </location>
</feature>
<dbReference type="Proteomes" id="UP000564378">
    <property type="component" value="Unassembled WGS sequence"/>
</dbReference>
<evidence type="ECO:0000313" key="8">
    <source>
        <dbReference type="Proteomes" id="UP000564378"/>
    </source>
</evidence>
<keyword evidence="4 5" id="KW-0472">Membrane</keyword>
<feature type="transmembrane region" description="Helical" evidence="5">
    <location>
        <begin position="58"/>
        <end position="80"/>
    </location>
</feature>
<dbReference type="RefSeq" id="WP_185799918.1">
    <property type="nucleotide sequence ID" value="NZ_JACJVJ010000001.1"/>
</dbReference>
<feature type="domain" description="Major facilitator superfamily (MFS) profile" evidence="6">
    <location>
        <begin position="26"/>
        <end position="445"/>
    </location>
</feature>
<gene>
    <name evidence="7" type="ORF">H6P80_03355</name>
</gene>
<dbReference type="EMBL" id="JACJVJ010000001">
    <property type="protein sequence ID" value="MBC2776651.1"/>
    <property type="molecule type" value="Genomic_DNA"/>
</dbReference>
<evidence type="ECO:0000256" key="5">
    <source>
        <dbReference type="SAM" id="Phobius"/>
    </source>
</evidence>
<feature type="transmembrane region" description="Helical" evidence="5">
    <location>
        <begin position="180"/>
        <end position="200"/>
    </location>
</feature>
<dbReference type="GO" id="GO:0005886">
    <property type="term" value="C:plasma membrane"/>
    <property type="evidence" value="ECO:0007669"/>
    <property type="project" value="TreeGrafter"/>
</dbReference>
<evidence type="ECO:0000256" key="3">
    <source>
        <dbReference type="ARBA" id="ARBA00022989"/>
    </source>
</evidence>
<keyword evidence="8" id="KW-1185">Reference proteome</keyword>
<evidence type="ECO:0000256" key="1">
    <source>
        <dbReference type="ARBA" id="ARBA00004141"/>
    </source>
</evidence>
<dbReference type="InterPro" id="IPR036259">
    <property type="entry name" value="MFS_trans_sf"/>
</dbReference>
<sequence>MTDHPATQSVDEILNRAELGGFRRLLYAAGALLMAMEGYDAFVVSNLAPFIIGSFDEPIAAMAFVFMAQSTGMAVGFYTIPLLADIKGRRGIILIGAAAFAILTLLSTLPGSLTQFAVIRFLTFVAFGGTMPNIVALVAEYMPEERRGKLLLWLFIAQGLGASAAGLIGPSFVAWHSWQLAFWFGGGALLLAIPFLYVYLPESCRYLLVNRPDDPRIGQLLGRIDPDFVPRPGTRFVTSEKPVSGSSLTALFRDGRAPLTLLLWLASAMLLCSVQTLTAWLPSFLHVLAGIEAATATRMMSLSAIGAILGPLLLTFLISRMDMARALTITLVLSFLAMSSLVVVERFHALGWIAGICFGLLVVGSVAGLNAFVASSYPTAMRSTGIGLAGGLGRITSIVGPGFAGAMLAAQWSPAVIYASVAAPLLIAGLATGFIAIFGLAPRPEEDSGAPPAR</sequence>
<feature type="transmembrane region" description="Helical" evidence="5">
    <location>
        <begin position="416"/>
        <end position="441"/>
    </location>
</feature>
<feature type="transmembrane region" description="Helical" evidence="5">
    <location>
        <begin position="150"/>
        <end position="174"/>
    </location>
</feature>
<accession>A0A842HWB6</accession>
<dbReference type="InterPro" id="IPR011701">
    <property type="entry name" value="MFS"/>
</dbReference>
<dbReference type="PROSITE" id="PS50850">
    <property type="entry name" value="MFS"/>
    <property type="match status" value="1"/>
</dbReference>